<feature type="region of interest" description="Disordered" evidence="1">
    <location>
        <begin position="287"/>
        <end position="314"/>
    </location>
</feature>
<accession>A0AAJ0HAU2</accession>
<feature type="compositionally biased region" description="Polar residues" evidence="1">
    <location>
        <begin position="224"/>
        <end position="237"/>
    </location>
</feature>
<dbReference type="EMBL" id="JAUIQD010000006">
    <property type="protein sequence ID" value="KAK3346206.1"/>
    <property type="molecule type" value="Genomic_DNA"/>
</dbReference>
<dbReference type="AlphaFoldDB" id="A0AAJ0HAU2"/>
<reference evidence="2" key="2">
    <citation type="submission" date="2023-06" db="EMBL/GenBank/DDBJ databases">
        <authorList>
            <consortium name="Lawrence Berkeley National Laboratory"/>
            <person name="Haridas S."/>
            <person name="Hensen N."/>
            <person name="Bonometti L."/>
            <person name="Westerberg I."/>
            <person name="Brannstrom I.O."/>
            <person name="Guillou S."/>
            <person name="Cros-Aarteil S."/>
            <person name="Calhoun S."/>
            <person name="Kuo A."/>
            <person name="Mondo S."/>
            <person name="Pangilinan J."/>
            <person name="Riley R."/>
            <person name="Labutti K."/>
            <person name="Andreopoulos B."/>
            <person name="Lipzen A."/>
            <person name="Chen C."/>
            <person name="Yanf M."/>
            <person name="Daum C."/>
            <person name="Ng V."/>
            <person name="Clum A."/>
            <person name="Steindorff A."/>
            <person name="Ohm R."/>
            <person name="Martin F."/>
            <person name="Silar P."/>
            <person name="Natvig D."/>
            <person name="Lalanne C."/>
            <person name="Gautier V."/>
            <person name="Ament-Velasquez S.L."/>
            <person name="Kruys A."/>
            <person name="Hutchinson M.I."/>
            <person name="Powell A.J."/>
            <person name="Barry K."/>
            <person name="Miller A.N."/>
            <person name="Grigoriev I.V."/>
            <person name="Debuchy R."/>
            <person name="Gladieux P."/>
            <person name="Thoren M.H."/>
            <person name="Johannesson H."/>
        </authorList>
    </citation>
    <scope>NUCLEOTIDE SEQUENCE</scope>
    <source>
        <strain evidence="2">CBS 955.72</strain>
    </source>
</reference>
<evidence type="ECO:0000313" key="2">
    <source>
        <dbReference type="EMBL" id="KAK3346206.1"/>
    </source>
</evidence>
<protein>
    <submittedName>
        <fullName evidence="2">Uncharacterized protein</fullName>
    </submittedName>
</protein>
<keyword evidence="3" id="KW-1185">Reference proteome</keyword>
<organism evidence="2 3">
    <name type="scientific">Lasiosphaeria hispida</name>
    <dbReference type="NCBI Taxonomy" id="260671"/>
    <lineage>
        <taxon>Eukaryota</taxon>
        <taxon>Fungi</taxon>
        <taxon>Dikarya</taxon>
        <taxon>Ascomycota</taxon>
        <taxon>Pezizomycotina</taxon>
        <taxon>Sordariomycetes</taxon>
        <taxon>Sordariomycetidae</taxon>
        <taxon>Sordariales</taxon>
        <taxon>Lasiosphaeriaceae</taxon>
        <taxon>Lasiosphaeria</taxon>
    </lineage>
</organism>
<gene>
    <name evidence="2" type="ORF">B0T25DRAFT_571355</name>
</gene>
<feature type="compositionally biased region" description="Low complexity" evidence="1">
    <location>
        <begin position="27"/>
        <end position="36"/>
    </location>
</feature>
<proteinExistence type="predicted"/>
<feature type="compositionally biased region" description="Basic and acidic residues" evidence="1">
    <location>
        <begin position="38"/>
        <end position="47"/>
    </location>
</feature>
<feature type="region of interest" description="Disordered" evidence="1">
    <location>
        <begin position="224"/>
        <end position="258"/>
    </location>
</feature>
<feature type="region of interest" description="Disordered" evidence="1">
    <location>
        <begin position="1"/>
        <end position="95"/>
    </location>
</feature>
<name>A0AAJ0HAU2_9PEZI</name>
<dbReference type="Proteomes" id="UP001275084">
    <property type="component" value="Unassembled WGS sequence"/>
</dbReference>
<evidence type="ECO:0000313" key="3">
    <source>
        <dbReference type="Proteomes" id="UP001275084"/>
    </source>
</evidence>
<reference evidence="2" key="1">
    <citation type="journal article" date="2023" name="Mol. Phylogenet. Evol.">
        <title>Genome-scale phylogeny and comparative genomics of the fungal order Sordariales.</title>
        <authorList>
            <person name="Hensen N."/>
            <person name="Bonometti L."/>
            <person name="Westerberg I."/>
            <person name="Brannstrom I.O."/>
            <person name="Guillou S."/>
            <person name="Cros-Aarteil S."/>
            <person name="Calhoun S."/>
            <person name="Haridas S."/>
            <person name="Kuo A."/>
            <person name="Mondo S."/>
            <person name="Pangilinan J."/>
            <person name="Riley R."/>
            <person name="LaButti K."/>
            <person name="Andreopoulos B."/>
            <person name="Lipzen A."/>
            <person name="Chen C."/>
            <person name="Yan M."/>
            <person name="Daum C."/>
            <person name="Ng V."/>
            <person name="Clum A."/>
            <person name="Steindorff A."/>
            <person name="Ohm R.A."/>
            <person name="Martin F."/>
            <person name="Silar P."/>
            <person name="Natvig D.O."/>
            <person name="Lalanne C."/>
            <person name="Gautier V."/>
            <person name="Ament-Velasquez S.L."/>
            <person name="Kruys A."/>
            <person name="Hutchinson M.I."/>
            <person name="Powell A.J."/>
            <person name="Barry K."/>
            <person name="Miller A.N."/>
            <person name="Grigoriev I.V."/>
            <person name="Debuchy R."/>
            <person name="Gladieux P."/>
            <person name="Hiltunen Thoren M."/>
            <person name="Johannesson H."/>
        </authorList>
    </citation>
    <scope>NUCLEOTIDE SEQUENCE</scope>
    <source>
        <strain evidence="2">CBS 955.72</strain>
    </source>
</reference>
<sequence>MTEPEYGRPGSSAAGYHTSSIPPSPRPSVVSRASRSSLRRERDRQDVVAHGQPASAAYSYSHSRPGSPHPPHRASLDEPINSSSPPPPQHGQPTFAPLFALLTSTTPPSHRQTTHHPTLHYIFADDDPELLTAALARHHHGGAEIEGGSNLERRNTPRECAIILDLVPTADGAGLEVAWASSLSPDWAVVSARVSRMEGVDGAQPTSHSDSFAALMLTIEGVSVESSSAGPPTTAKISTPEAELQSSGGSGARPPQTQPAMEEYANLLSDFERRMAVLRRVVEAGGERQRIQLGEGEGYEEGGQVHGPVVEEDD</sequence>
<evidence type="ECO:0000256" key="1">
    <source>
        <dbReference type="SAM" id="MobiDB-lite"/>
    </source>
</evidence>
<comment type="caution">
    <text evidence="2">The sequence shown here is derived from an EMBL/GenBank/DDBJ whole genome shotgun (WGS) entry which is preliminary data.</text>
</comment>